<comment type="subcellular location">
    <subcellularLocation>
        <location evidence="1">Membrane</location>
        <topology evidence="1">Single-pass membrane protein</topology>
    </subcellularLocation>
    <subcellularLocation>
        <location evidence="2">Mitochondrion membrane</location>
    </subcellularLocation>
</comment>
<evidence type="ECO:0000256" key="7">
    <source>
        <dbReference type="ARBA" id="ARBA00023136"/>
    </source>
</evidence>
<evidence type="ECO:0000256" key="1">
    <source>
        <dbReference type="ARBA" id="ARBA00004167"/>
    </source>
</evidence>
<accession>A0AAE0M8A3</accession>
<sequence>MGGLNLEVVKVNFAPLFPCRRGASPPLPFPRPLTGLTIFGTAKFGMYLMFPIGIMYYFGTNLDSRFSVPDFWPKPEQTNKVPTDRDEINAELERLRAKRLYLRDRRLAAEAQAQARQQQAQAQAQQADDSRQ</sequence>
<feature type="transmembrane region" description="Helical" evidence="10">
    <location>
        <begin position="36"/>
        <end position="58"/>
    </location>
</feature>
<dbReference type="EMBL" id="JAUEDM010000003">
    <property type="protein sequence ID" value="KAK3322248.1"/>
    <property type="molecule type" value="Genomic_DNA"/>
</dbReference>
<proteinExistence type="inferred from homology"/>
<evidence type="ECO:0000313" key="12">
    <source>
        <dbReference type="Proteomes" id="UP001283341"/>
    </source>
</evidence>
<reference evidence="11" key="2">
    <citation type="submission" date="2023-06" db="EMBL/GenBank/DDBJ databases">
        <authorList>
            <consortium name="Lawrence Berkeley National Laboratory"/>
            <person name="Haridas S."/>
            <person name="Hensen N."/>
            <person name="Bonometti L."/>
            <person name="Westerberg I."/>
            <person name="Brannstrom I.O."/>
            <person name="Guillou S."/>
            <person name="Cros-Aarteil S."/>
            <person name="Calhoun S."/>
            <person name="Kuo A."/>
            <person name="Mondo S."/>
            <person name="Pangilinan J."/>
            <person name="Riley R."/>
            <person name="Labutti K."/>
            <person name="Andreopoulos B."/>
            <person name="Lipzen A."/>
            <person name="Chen C."/>
            <person name="Yanf M."/>
            <person name="Daum C."/>
            <person name="Ng V."/>
            <person name="Clum A."/>
            <person name="Steindorff A."/>
            <person name="Ohm R."/>
            <person name="Martin F."/>
            <person name="Silar P."/>
            <person name="Natvig D."/>
            <person name="Lalanne C."/>
            <person name="Gautier V."/>
            <person name="Ament-Velasquez S.L."/>
            <person name="Kruys A."/>
            <person name="Hutchinson M.I."/>
            <person name="Powell A.J."/>
            <person name="Barry K."/>
            <person name="Miller A.N."/>
            <person name="Grigoriev I.V."/>
            <person name="Debuchy R."/>
            <person name="Gladieux P."/>
            <person name="Thoren M.H."/>
            <person name="Johannesson H."/>
        </authorList>
    </citation>
    <scope>NUCLEOTIDE SEQUENCE</scope>
    <source>
        <strain evidence="11">CBS 118394</strain>
    </source>
</reference>
<feature type="region of interest" description="Disordered" evidence="9">
    <location>
        <begin position="112"/>
        <end position="132"/>
    </location>
</feature>
<reference evidence="11" key="1">
    <citation type="journal article" date="2023" name="Mol. Phylogenet. Evol.">
        <title>Genome-scale phylogeny and comparative genomics of the fungal order Sordariales.</title>
        <authorList>
            <person name="Hensen N."/>
            <person name="Bonometti L."/>
            <person name="Westerberg I."/>
            <person name="Brannstrom I.O."/>
            <person name="Guillou S."/>
            <person name="Cros-Aarteil S."/>
            <person name="Calhoun S."/>
            <person name="Haridas S."/>
            <person name="Kuo A."/>
            <person name="Mondo S."/>
            <person name="Pangilinan J."/>
            <person name="Riley R."/>
            <person name="LaButti K."/>
            <person name="Andreopoulos B."/>
            <person name="Lipzen A."/>
            <person name="Chen C."/>
            <person name="Yan M."/>
            <person name="Daum C."/>
            <person name="Ng V."/>
            <person name="Clum A."/>
            <person name="Steindorff A."/>
            <person name="Ohm R.A."/>
            <person name="Martin F."/>
            <person name="Silar P."/>
            <person name="Natvig D.O."/>
            <person name="Lalanne C."/>
            <person name="Gautier V."/>
            <person name="Ament-Velasquez S.L."/>
            <person name="Kruys A."/>
            <person name="Hutchinson M.I."/>
            <person name="Powell A.J."/>
            <person name="Barry K."/>
            <person name="Miller A.N."/>
            <person name="Grigoriev I.V."/>
            <person name="Debuchy R."/>
            <person name="Gladieux P."/>
            <person name="Hiltunen Thoren M."/>
            <person name="Johannesson H."/>
        </authorList>
    </citation>
    <scope>NUCLEOTIDE SEQUENCE</scope>
    <source>
        <strain evidence="11">CBS 118394</strain>
    </source>
</reference>
<keyword evidence="4" id="KW-0809">Transit peptide</keyword>
<dbReference type="GO" id="GO:0051082">
    <property type="term" value="F:unfolded protein binding"/>
    <property type="evidence" value="ECO:0007669"/>
    <property type="project" value="TreeGrafter"/>
</dbReference>
<dbReference type="GO" id="GO:0033617">
    <property type="term" value="P:mitochondrial respiratory chain complex IV assembly"/>
    <property type="evidence" value="ECO:0007669"/>
    <property type="project" value="InterPro"/>
</dbReference>
<dbReference type="GO" id="GO:0005743">
    <property type="term" value="C:mitochondrial inner membrane"/>
    <property type="evidence" value="ECO:0007669"/>
    <property type="project" value="TreeGrafter"/>
</dbReference>
<keyword evidence="5 10" id="KW-1133">Transmembrane helix</keyword>
<evidence type="ECO:0000256" key="8">
    <source>
        <dbReference type="ARBA" id="ARBA00038077"/>
    </source>
</evidence>
<comment type="caution">
    <text evidence="11">The sequence shown here is derived from an EMBL/GenBank/DDBJ whole genome shotgun (WGS) entry which is preliminary data.</text>
</comment>
<evidence type="ECO:0000256" key="4">
    <source>
        <dbReference type="ARBA" id="ARBA00022946"/>
    </source>
</evidence>
<dbReference type="InterPro" id="IPR018625">
    <property type="entry name" value="Pet100"/>
</dbReference>
<evidence type="ECO:0008006" key="13">
    <source>
        <dbReference type="Google" id="ProtNLM"/>
    </source>
</evidence>
<organism evidence="11 12">
    <name type="scientific">Apodospora peruviana</name>
    <dbReference type="NCBI Taxonomy" id="516989"/>
    <lineage>
        <taxon>Eukaryota</taxon>
        <taxon>Fungi</taxon>
        <taxon>Dikarya</taxon>
        <taxon>Ascomycota</taxon>
        <taxon>Pezizomycotina</taxon>
        <taxon>Sordariomycetes</taxon>
        <taxon>Sordariomycetidae</taxon>
        <taxon>Sordariales</taxon>
        <taxon>Lasiosphaeriaceae</taxon>
        <taxon>Apodospora</taxon>
    </lineage>
</organism>
<evidence type="ECO:0000256" key="6">
    <source>
        <dbReference type="ARBA" id="ARBA00023128"/>
    </source>
</evidence>
<gene>
    <name evidence="11" type="ORF">B0H66DRAFT_195933</name>
</gene>
<evidence type="ECO:0000256" key="3">
    <source>
        <dbReference type="ARBA" id="ARBA00022692"/>
    </source>
</evidence>
<evidence type="ECO:0000256" key="10">
    <source>
        <dbReference type="SAM" id="Phobius"/>
    </source>
</evidence>
<dbReference type="PANTHER" id="PTHR33968:SF1">
    <property type="entry name" value="PROTEIN PET100 HOMOLOG, MITOCHONDRIAL"/>
    <property type="match status" value="1"/>
</dbReference>
<evidence type="ECO:0000313" key="11">
    <source>
        <dbReference type="EMBL" id="KAK3322248.1"/>
    </source>
</evidence>
<comment type="similarity">
    <text evidence="8">Belongs to the PET100 family.</text>
</comment>
<dbReference type="Pfam" id="PF09803">
    <property type="entry name" value="Pet100"/>
    <property type="match status" value="1"/>
</dbReference>
<name>A0AAE0M8A3_9PEZI</name>
<protein>
    <recommendedName>
        <fullName evidence="13">Mitochondrial cytochrome c oxidase assembly factor</fullName>
    </recommendedName>
</protein>
<dbReference type="Proteomes" id="UP001283341">
    <property type="component" value="Unassembled WGS sequence"/>
</dbReference>
<keyword evidence="12" id="KW-1185">Reference proteome</keyword>
<keyword evidence="3 10" id="KW-0812">Transmembrane</keyword>
<keyword evidence="6" id="KW-0496">Mitochondrion</keyword>
<evidence type="ECO:0000256" key="2">
    <source>
        <dbReference type="ARBA" id="ARBA00004325"/>
    </source>
</evidence>
<dbReference type="AlphaFoldDB" id="A0AAE0M8A3"/>
<evidence type="ECO:0000256" key="5">
    <source>
        <dbReference type="ARBA" id="ARBA00022989"/>
    </source>
</evidence>
<dbReference type="PANTHER" id="PTHR33968">
    <property type="entry name" value="PROTEIN PET100 HOMOLOG, MITOCHONDRIAL"/>
    <property type="match status" value="1"/>
</dbReference>
<evidence type="ECO:0000256" key="9">
    <source>
        <dbReference type="SAM" id="MobiDB-lite"/>
    </source>
</evidence>
<keyword evidence="7 10" id="KW-0472">Membrane</keyword>